<comment type="caution">
    <text evidence="3">The sequence shown here is derived from an EMBL/GenBank/DDBJ whole genome shotgun (WGS) entry which is preliminary data.</text>
</comment>
<dbReference type="SUPFAM" id="SSF48317">
    <property type="entry name" value="Acid phosphatase/Vanadium-dependent haloperoxidase"/>
    <property type="match status" value="1"/>
</dbReference>
<feature type="transmembrane region" description="Helical" evidence="1">
    <location>
        <begin position="191"/>
        <end position="210"/>
    </location>
</feature>
<feature type="domain" description="Phosphatidic acid phosphatase type 2/haloperoxidase" evidence="2">
    <location>
        <begin position="100"/>
        <end position="208"/>
    </location>
</feature>
<dbReference type="Gene3D" id="1.20.144.10">
    <property type="entry name" value="Phosphatidic acid phosphatase type 2/haloperoxidase"/>
    <property type="match status" value="1"/>
</dbReference>
<dbReference type="EMBL" id="JABANP010000026">
    <property type="protein sequence ID" value="KAF4694905.1"/>
    <property type="molecule type" value="Genomic_DNA"/>
</dbReference>
<dbReference type="Proteomes" id="UP000541610">
    <property type="component" value="Unassembled WGS sequence"/>
</dbReference>
<feature type="transmembrane region" description="Helical" evidence="1">
    <location>
        <begin position="41"/>
        <end position="60"/>
    </location>
</feature>
<accession>A0A7J6PFJ1</accession>
<feature type="transmembrane region" description="Helical" evidence="1">
    <location>
        <begin position="104"/>
        <end position="124"/>
    </location>
</feature>
<keyword evidence="1" id="KW-0472">Membrane</keyword>
<sequence>MATVCEPAWYVDSDSVCPFGEHLLFDITAPTNPNFFDGISILYGYLLFAAILLVIIMMLWRRGSREYSLVLFLIAVTLISEYGWKRIVEQPRPVGSCNTTCGMPSSHAVISVALWTILMFDVAYRAYQTEQGYSVSRSFLEKLRSFIRDGHILPTASAISEDQLVVVVSFWSLVLLPIPLSRVILRDHTPQQVFMGGIIGIVEATVWHFITLFARIKTDRYVGARVWKGIFIHNWPAPRCYIRKAADEAELGCRGTSGRGSSPVGDAIGDAPLPFSTTTSSDYHRTRTFVGGDALLSAARRVSSGLSSAASELRAARVTIDWYSLSLRVKIGEIEARAEVGRVVSVRGSLKIRSHLFCHEIFSLPC</sequence>
<evidence type="ECO:0000313" key="3">
    <source>
        <dbReference type="EMBL" id="KAF4694905.1"/>
    </source>
</evidence>
<dbReference type="InterPro" id="IPR036938">
    <property type="entry name" value="PAP2/HPO_sf"/>
</dbReference>
<organism evidence="3 4">
    <name type="scientific">Perkinsus olseni</name>
    <name type="common">Perkinsus atlanticus</name>
    <dbReference type="NCBI Taxonomy" id="32597"/>
    <lineage>
        <taxon>Eukaryota</taxon>
        <taxon>Sar</taxon>
        <taxon>Alveolata</taxon>
        <taxon>Perkinsozoa</taxon>
        <taxon>Perkinsea</taxon>
        <taxon>Perkinsida</taxon>
        <taxon>Perkinsidae</taxon>
        <taxon>Perkinsus</taxon>
    </lineage>
</organism>
<reference evidence="3 4" key="1">
    <citation type="submission" date="2020-04" db="EMBL/GenBank/DDBJ databases">
        <title>Perkinsus olseni comparative genomics.</title>
        <authorList>
            <person name="Bogema D.R."/>
        </authorList>
    </citation>
    <scope>NUCLEOTIDE SEQUENCE [LARGE SCALE GENOMIC DNA]</scope>
    <source>
        <strain evidence="3">00978-12</strain>
    </source>
</reference>
<dbReference type="AlphaFoldDB" id="A0A7J6PFJ1"/>
<protein>
    <recommendedName>
        <fullName evidence="2">Phosphatidic acid phosphatase type 2/haloperoxidase domain-containing protein</fullName>
    </recommendedName>
</protein>
<feature type="transmembrane region" description="Helical" evidence="1">
    <location>
        <begin position="67"/>
        <end position="84"/>
    </location>
</feature>
<dbReference type="GO" id="GO:0042392">
    <property type="term" value="F:sphingosine-1-phosphate phosphatase activity"/>
    <property type="evidence" value="ECO:0007669"/>
    <property type="project" value="TreeGrafter"/>
</dbReference>
<dbReference type="OrthoDB" id="302705at2759"/>
<dbReference type="PANTHER" id="PTHR14969:SF13">
    <property type="entry name" value="AT30094P"/>
    <property type="match status" value="1"/>
</dbReference>
<evidence type="ECO:0000256" key="1">
    <source>
        <dbReference type="SAM" id="Phobius"/>
    </source>
</evidence>
<gene>
    <name evidence="3" type="ORF">FOZ60_006426</name>
</gene>
<evidence type="ECO:0000259" key="2">
    <source>
        <dbReference type="Pfam" id="PF01569"/>
    </source>
</evidence>
<dbReference type="InterPro" id="IPR000326">
    <property type="entry name" value="PAP2/HPO"/>
</dbReference>
<name>A0A7J6PFJ1_PEROL</name>
<keyword evidence="1" id="KW-0812">Transmembrane</keyword>
<feature type="transmembrane region" description="Helical" evidence="1">
    <location>
        <begin position="164"/>
        <end position="185"/>
    </location>
</feature>
<keyword evidence="1" id="KW-1133">Transmembrane helix</keyword>
<evidence type="ECO:0000313" key="4">
    <source>
        <dbReference type="Proteomes" id="UP000541610"/>
    </source>
</evidence>
<proteinExistence type="predicted"/>
<dbReference type="Pfam" id="PF01569">
    <property type="entry name" value="PAP2"/>
    <property type="match status" value="1"/>
</dbReference>
<dbReference type="PANTHER" id="PTHR14969">
    <property type="entry name" value="SPHINGOSINE-1-PHOSPHATE PHOSPHOHYDROLASE"/>
    <property type="match status" value="1"/>
</dbReference>